<proteinExistence type="predicted"/>
<protein>
    <submittedName>
        <fullName evidence="2">Helix-turn-helix domain-containing protein</fullName>
    </submittedName>
</protein>
<dbReference type="PROSITE" id="PS50943">
    <property type="entry name" value="HTH_CROC1"/>
    <property type="match status" value="1"/>
</dbReference>
<accession>A0A6B0YQF2</accession>
<dbReference type="GO" id="GO:0003677">
    <property type="term" value="F:DNA binding"/>
    <property type="evidence" value="ECO:0007669"/>
    <property type="project" value="InterPro"/>
</dbReference>
<gene>
    <name evidence="2" type="ORF">F4Y42_07800</name>
</gene>
<feature type="domain" description="HTH cro/C1-type" evidence="1">
    <location>
        <begin position="35"/>
        <end position="65"/>
    </location>
</feature>
<dbReference type="AlphaFoldDB" id="A0A6B0YQF2"/>
<dbReference type="InterPro" id="IPR010982">
    <property type="entry name" value="Lambda_DNA-bd_dom_sf"/>
</dbReference>
<dbReference type="CDD" id="cd00093">
    <property type="entry name" value="HTH_XRE"/>
    <property type="match status" value="1"/>
</dbReference>
<dbReference type="Pfam" id="PF13744">
    <property type="entry name" value="HTH_37"/>
    <property type="match status" value="1"/>
</dbReference>
<name>A0A6B0YQF2_9CHLR</name>
<dbReference type="InterPro" id="IPR001387">
    <property type="entry name" value="Cro/C1-type_HTH"/>
</dbReference>
<organism evidence="2">
    <name type="scientific">Caldilineaceae bacterium SB0664_bin_27</name>
    <dbReference type="NCBI Taxonomy" id="2605260"/>
    <lineage>
        <taxon>Bacteria</taxon>
        <taxon>Bacillati</taxon>
        <taxon>Chloroflexota</taxon>
        <taxon>Caldilineae</taxon>
        <taxon>Caldilineales</taxon>
        <taxon>Caldilineaceae</taxon>
    </lineage>
</organism>
<evidence type="ECO:0000313" key="2">
    <source>
        <dbReference type="EMBL" id="MXY93334.1"/>
    </source>
</evidence>
<dbReference type="EMBL" id="VXRG01000066">
    <property type="protein sequence ID" value="MXY93334.1"/>
    <property type="molecule type" value="Genomic_DNA"/>
</dbReference>
<evidence type="ECO:0000259" key="1">
    <source>
        <dbReference type="PROSITE" id="PS50943"/>
    </source>
</evidence>
<reference evidence="2" key="1">
    <citation type="submission" date="2019-09" db="EMBL/GenBank/DDBJ databases">
        <title>Characterisation of the sponge microbiome using genome-centric metagenomics.</title>
        <authorList>
            <person name="Engelberts J.P."/>
            <person name="Robbins S.J."/>
            <person name="De Goeij J.M."/>
            <person name="Aranda M."/>
            <person name="Bell S.C."/>
            <person name="Webster N.S."/>
        </authorList>
    </citation>
    <scope>NUCLEOTIDE SEQUENCE</scope>
    <source>
        <strain evidence="2">SB0664_bin_27</strain>
    </source>
</reference>
<dbReference type="Gene3D" id="1.10.260.40">
    <property type="entry name" value="lambda repressor-like DNA-binding domains"/>
    <property type="match status" value="1"/>
</dbReference>
<comment type="caution">
    <text evidence="2">The sequence shown here is derived from an EMBL/GenBank/DDBJ whole genome shotgun (WGS) entry which is preliminary data.</text>
</comment>
<dbReference type="SUPFAM" id="SSF47413">
    <property type="entry name" value="lambda repressor-like DNA-binding domains"/>
    <property type="match status" value="1"/>
</dbReference>
<sequence length="113" mass="12732">MSGRHSFSELTKGFSPERRGRIDELKTELLAEMPLHELRRARALTQQELAQMLKVNQPAISKLEQRADVYISSLRSYIEAVGGTLRIVADFPEGEVTITNFADVGEDEGTQER</sequence>
<dbReference type="InterPro" id="IPR039554">
    <property type="entry name" value="HigA2-like_HTH"/>
</dbReference>